<gene>
    <name evidence="1" type="ORF">LCGC14_1701000</name>
</gene>
<dbReference type="EMBL" id="LAZR01015026">
    <property type="protein sequence ID" value="KKM14944.1"/>
    <property type="molecule type" value="Genomic_DNA"/>
</dbReference>
<feature type="non-terminal residue" evidence="1">
    <location>
        <position position="1"/>
    </location>
</feature>
<reference evidence="1" key="1">
    <citation type="journal article" date="2015" name="Nature">
        <title>Complex archaea that bridge the gap between prokaryotes and eukaryotes.</title>
        <authorList>
            <person name="Spang A."/>
            <person name="Saw J.H."/>
            <person name="Jorgensen S.L."/>
            <person name="Zaremba-Niedzwiedzka K."/>
            <person name="Martijn J."/>
            <person name="Lind A.E."/>
            <person name="van Eijk R."/>
            <person name="Schleper C."/>
            <person name="Guy L."/>
            <person name="Ettema T.J."/>
        </authorList>
    </citation>
    <scope>NUCLEOTIDE SEQUENCE</scope>
</reference>
<accession>A0A0F9I5K6</accession>
<protein>
    <submittedName>
        <fullName evidence="1">Uncharacterized protein</fullName>
    </submittedName>
</protein>
<evidence type="ECO:0000313" key="1">
    <source>
        <dbReference type="EMBL" id="KKM14944.1"/>
    </source>
</evidence>
<proteinExistence type="predicted"/>
<organism evidence="1">
    <name type="scientific">marine sediment metagenome</name>
    <dbReference type="NCBI Taxonomy" id="412755"/>
    <lineage>
        <taxon>unclassified sequences</taxon>
        <taxon>metagenomes</taxon>
        <taxon>ecological metagenomes</taxon>
    </lineage>
</organism>
<sequence>EMKNGRTISIKNPKLQKIRNNLRLIILKECSKRKAEIMDQEHNLTHDQNGNFKSLGDGTIKVLQGLTKKWWDIERPLRASIIKCPMCNKHNKDMTYHKKSKTWFCVEHYKTQVG</sequence>
<name>A0A0F9I5K6_9ZZZZ</name>
<comment type="caution">
    <text evidence="1">The sequence shown here is derived from an EMBL/GenBank/DDBJ whole genome shotgun (WGS) entry which is preliminary data.</text>
</comment>
<dbReference type="AlphaFoldDB" id="A0A0F9I5K6"/>